<feature type="region of interest" description="Disordered" evidence="1">
    <location>
        <begin position="543"/>
        <end position="576"/>
    </location>
</feature>
<accession>W1PPP7</accession>
<feature type="region of interest" description="Disordered" evidence="1">
    <location>
        <begin position="473"/>
        <end position="506"/>
    </location>
</feature>
<feature type="compositionally biased region" description="Low complexity" evidence="1">
    <location>
        <begin position="390"/>
        <end position="406"/>
    </location>
</feature>
<feature type="compositionally biased region" description="Low complexity" evidence="1">
    <location>
        <begin position="173"/>
        <end position="187"/>
    </location>
</feature>
<evidence type="ECO:0000256" key="1">
    <source>
        <dbReference type="SAM" id="MobiDB-lite"/>
    </source>
</evidence>
<feature type="compositionally biased region" description="Polar residues" evidence="1">
    <location>
        <begin position="1"/>
        <end position="14"/>
    </location>
</feature>
<feature type="compositionally biased region" description="Polar residues" evidence="1">
    <location>
        <begin position="301"/>
        <end position="320"/>
    </location>
</feature>
<dbReference type="eggNOG" id="ENOG502QU51">
    <property type="taxonomic scope" value="Eukaryota"/>
</dbReference>
<dbReference type="Proteomes" id="UP000017836">
    <property type="component" value="Unassembled WGS sequence"/>
</dbReference>
<evidence type="ECO:0000313" key="3">
    <source>
        <dbReference type="Proteomes" id="UP000017836"/>
    </source>
</evidence>
<feature type="compositionally biased region" description="Polar residues" evidence="1">
    <location>
        <begin position="153"/>
        <end position="168"/>
    </location>
</feature>
<dbReference type="PANTHER" id="PTHR31949:SF20">
    <property type="entry name" value="OS01G0141900 PROTEIN"/>
    <property type="match status" value="1"/>
</dbReference>
<feature type="region of interest" description="Disordered" evidence="1">
    <location>
        <begin position="105"/>
        <end position="457"/>
    </location>
</feature>
<proteinExistence type="predicted"/>
<feature type="compositionally biased region" description="Polar residues" evidence="1">
    <location>
        <begin position="119"/>
        <end position="128"/>
    </location>
</feature>
<feature type="compositionally biased region" description="Low complexity" evidence="1">
    <location>
        <begin position="321"/>
        <end position="340"/>
    </location>
</feature>
<dbReference type="OrthoDB" id="1929779at2759"/>
<protein>
    <submittedName>
        <fullName evidence="2">Uncharacterized protein</fullName>
    </submittedName>
</protein>
<dbReference type="Gramene" id="ERN09769">
    <property type="protein sequence ID" value="ERN09769"/>
    <property type="gene ID" value="AMTR_s00029p00238480"/>
</dbReference>
<dbReference type="PANTHER" id="PTHR31949">
    <property type="entry name" value="GASTRIC MUCIN-LIKE PROTEIN"/>
    <property type="match status" value="1"/>
</dbReference>
<keyword evidence="3" id="KW-1185">Reference proteome</keyword>
<dbReference type="KEGG" id="atr:18437927"/>
<feature type="compositionally biased region" description="Polar residues" evidence="1">
    <location>
        <begin position="444"/>
        <end position="453"/>
    </location>
</feature>
<gene>
    <name evidence="2" type="ORF">AMTR_s00029p00238480</name>
</gene>
<dbReference type="GO" id="GO:0043622">
    <property type="term" value="P:cortical microtubule organization"/>
    <property type="evidence" value="ECO:0000318"/>
    <property type="project" value="GO_Central"/>
</dbReference>
<organism evidence="2 3">
    <name type="scientific">Amborella trichopoda</name>
    <dbReference type="NCBI Taxonomy" id="13333"/>
    <lineage>
        <taxon>Eukaryota</taxon>
        <taxon>Viridiplantae</taxon>
        <taxon>Streptophyta</taxon>
        <taxon>Embryophyta</taxon>
        <taxon>Tracheophyta</taxon>
        <taxon>Spermatophyta</taxon>
        <taxon>Magnoliopsida</taxon>
        <taxon>Amborellales</taxon>
        <taxon>Amborellaceae</taxon>
        <taxon>Amborella</taxon>
    </lineage>
</organism>
<name>W1PPP7_AMBTC</name>
<dbReference type="EMBL" id="KI392980">
    <property type="protein sequence ID" value="ERN09769.1"/>
    <property type="molecule type" value="Genomic_DNA"/>
</dbReference>
<sequence length="631" mass="66842">MLNRSFRSSESQLQRKGRTLGSVMKEKDDDLALFLEVRKHEKERNNLLLNNSDDLEPLLGSKPGSSPIFKITSSTTTRKGGPDDFLNADSDKNDYDWLLTPPGTPLFPSLERESHESRVNPSGISTARPTALRSRLSNPQTETAPKAVRGNLISRQPAPTSALNTSFNGLVKPSSASSTRSRASTPSGRPTLPAPSTKASRPSTPTSRPTLTSSKPTVTTSARPSAPSSARPSTPSSARPSTPTARPTFPASKPSSRATTPTRRPSTPSLSNNSRSPSLSNNSRSPSLSNNSAPPSRSPSFTSNSAPPSRSPSFTNNSATPSRSPSLSSNSGPPSRSSPLTKPITSRTQVPARGVSPTVKSRPWKPAEMPGFSLDAPPNLRTTMPERPLSASRGRPGAPSSSRSSSVEPGSNGRPRRQSCSPTPGLRGRSANGSIHGNGVLNKGYSNGNSDSVNPGLIGTKMVERVINSRRLAPPSRDEEASLKHGQSKVQVKASGSPDSGGFGRNLSKKSLDMALRHMDIRRSIPSGLRPLITNIPASSMYSVRSGSTRSRPVSVSDSPLATSSNASSEQSVNNNNILCIDGNEMEEDSRSERGSLSSPATYLESICMRSSTGSGSWLHSPEIKEDTQVG</sequence>
<feature type="region of interest" description="Disordered" evidence="1">
    <location>
        <begin position="611"/>
        <end position="631"/>
    </location>
</feature>
<dbReference type="AlphaFoldDB" id="W1PPP7"/>
<feature type="region of interest" description="Disordered" evidence="1">
    <location>
        <begin position="1"/>
        <end position="22"/>
    </location>
</feature>
<dbReference type="HOGENOM" id="CLU_029496_0_0_1"/>
<feature type="compositionally biased region" description="Low complexity" evidence="1">
    <location>
        <begin position="194"/>
        <end position="300"/>
    </location>
</feature>
<evidence type="ECO:0000313" key="2">
    <source>
        <dbReference type="EMBL" id="ERN09769.1"/>
    </source>
</evidence>
<dbReference type="OMA" id="HEMPGYS"/>
<feature type="compositionally biased region" description="Basic and acidic residues" evidence="1">
    <location>
        <begin position="622"/>
        <end position="631"/>
    </location>
</feature>
<feature type="region of interest" description="Disordered" evidence="1">
    <location>
        <begin position="58"/>
        <end position="83"/>
    </location>
</feature>
<reference evidence="3" key="1">
    <citation type="journal article" date="2013" name="Science">
        <title>The Amborella genome and the evolution of flowering plants.</title>
        <authorList>
            <consortium name="Amborella Genome Project"/>
        </authorList>
    </citation>
    <scope>NUCLEOTIDE SEQUENCE [LARGE SCALE GENOMIC DNA]</scope>
</reference>
<dbReference type="GO" id="GO:0055028">
    <property type="term" value="C:cortical microtubule"/>
    <property type="evidence" value="ECO:0000318"/>
    <property type="project" value="GO_Central"/>
</dbReference>